<gene>
    <name evidence="3" type="ORF">DFQ10_107102</name>
</gene>
<evidence type="ECO:0000313" key="4">
    <source>
        <dbReference type="Proteomes" id="UP000256980"/>
    </source>
</evidence>
<sequence length="508" mass="60140">MKEKDTIFEVGTLRINQLFHNTNIDLSIPEYQRPYVWSESQINEMLLDWEDHFFKNGVLQSDAVEYYLGAIMIYENNGKYEIIDGQQRLTTLLIMDYVWRKNNSILNEGKLNFDYKSKISFNKIKENQSFLEGKKSSLAAKNFNQIISKLVVSVIITNSEDRAFVLFDSQNNRGIPLDEVDFFKSYHLRELTEYENHLKYFAKKFDSINALNQSKNQNNKNLKTLNELFVKQIWVIRFWSKNQLYFPSRKLLLETFQNKTVSFGKVDEIKLFPSTNNALGTSLVYDAQMRPELKSTIKLFSSDSIDIPFTINQPIQKGIGFFLYTEKYTSIFNYIFRDEKIEALTPITNLVYMVFNNYFINLYQAVIVQYFDKFNTERLEEFAKRLEHYLGAYRMNRSSIVAQSPIVLLRDFGNIMMDIQQAYLAIDVIDSLIKYTPEYFYNGYKYRIGVKDQLSSITIQYNNDRDQDLTAARQNYYRFVKAFYEKEIGFDNYQIKEKHNWINGSITK</sequence>
<dbReference type="AlphaFoldDB" id="A0A3D9H075"/>
<dbReference type="EMBL" id="QRDV01000007">
    <property type="protein sequence ID" value="RED42917.1"/>
    <property type="molecule type" value="Genomic_DNA"/>
</dbReference>
<feature type="domain" description="DUF7834" evidence="2">
    <location>
        <begin position="201"/>
        <end position="442"/>
    </location>
</feature>
<evidence type="ECO:0000259" key="1">
    <source>
        <dbReference type="Pfam" id="PF03235"/>
    </source>
</evidence>
<organism evidence="3 4">
    <name type="scientific">Winogradskyella eximia</name>
    <dbReference type="NCBI Taxonomy" id="262006"/>
    <lineage>
        <taxon>Bacteria</taxon>
        <taxon>Pseudomonadati</taxon>
        <taxon>Bacteroidota</taxon>
        <taxon>Flavobacteriia</taxon>
        <taxon>Flavobacteriales</taxon>
        <taxon>Flavobacteriaceae</taxon>
        <taxon>Winogradskyella</taxon>
    </lineage>
</organism>
<proteinExistence type="predicted"/>
<dbReference type="Pfam" id="PF25202">
    <property type="entry name" value="DUF7834"/>
    <property type="match status" value="1"/>
</dbReference>
<dbReference type="Pfam" id="PF03235">
    <property type="entry name" value="GmrSD_N"/>
    <property type="match status" value="1"/>
</dbReference>
<evidence type="ECO:0000259" key="2">
    <source>
        <dbReference type="Pfam" id="PF25202"/>
    </source>
</evidence>
<dbReference type="PANTHER" id="PTHR35149:SF2">
    <property type="entry name" value="DUF262 DOMAIN-CONTAINING PROTEIN"/>
    <property type="match status" value="1"/>
</dbReference>
<dbReference type="PANTHER" id="PTHR35149">
    <property type="entry name" value="SLL5132 PROTEIN"/>
    <property type="match status" value="1"/>
</dbReference>
<reference evidence="3 4" key="1">
    <citation type="submission" date="2018-07" db="EMBL/GenBank/DDBJ databases">
        <title>Genomic Encyclopedia of Type Strains, Phase III (KMG-III): the genomes of soil and plant-associated and newly described type strains.</title>
        <authorList>
            <person name="Whitman W."/>
        </authorList>
    </citation>
    <scope>NUCLEOTIDE SEQUENCE [LARGE SCALE GENOMIC DNA]</scope>
    <source>
        <strain evidence="3 4">CECT 7946</strain>
    </source>
</reference>
<evidence type="ECO:0000313" key="3">
    <source>
        <dbReference type="EMBL" id="RED42917.1"/>
    </source>
</evidence>
<dbReference type="OrthoDB" id="9798761at2"/>
<keyword evidence="4" id="KW-1185">Reference proteome</keyword>
<protein>
    <submittedName>
        <fullName evidence="3">Uncharacterized protein DUF262</fullName>
    </submittedName>
</protein>
<name>A0A3D9H075_9FLAO</name>
<dbReference type="InterPro" id="IPR004919">
    <property type="entry name" value="GmrSD_N"/>
</dbReference>
<feature type="domain" description="GmrSD restriction endonucleases N-terminal" evidence="1">
    <location>
        <begin position="15"/>
        <end position="187"/>
    </location>
</feature>
<comment type="caution">
    <text evidence="3">The sequence shown here is derived from an EMBL/GenBank/DDBJ whole genome shotgun (WGS) entry which is preliminary data.</text>
</comment>
<dbReference type="InterPro" id="IPR057156">
    <property type="entry name" value="DUF7834"/>
</dbReference>
<accession>A0A3D9H075</accession>
<dbReference type="RefSeq" id="WP_115818108.1">
    <property type="nucleotide sequence ID" value="NZ_QRDV01000007.1"/>
</dbReference>
<dbReference type="Proteomes" id="UP000256980">
    <property type="component" value="Unassembled WGS sequence"/>
</dbReference>